<dbReference type="CDD" id="cd00293">
    <property type="entry name" value="USP-like"/>
    <property type="match status" value="1"/>
</dbReference>
<dbReference type="Gene3D" id="3.40.50.620">
    <property type="entry name" value="HUPs"/>
    <property type="match status" value="1"/>
</dbReference>
<keyword evidence="4" id="KW-1185">Reference proteome</keyword>
<evidence type="ECO:0000313" key="4">
    <source>
        <dbReference type="Proteomes" id="UP001568894"/>
    </source>
</evidence>
<dbReference type="InterPro" id="IPR014729">
    <property type="entry name" value="Rossmann-like_a/b/a_fold"/>
</dbReference>
<dbReference type="RefSeq" id="WP_371571191.1">
    <property type="nucleotide sequence ID" value="NZ_JASMRN010000010.1"/>
</dbReference>
<dbReference type="Pfam" id="PF00582">
    <property type="entry name" value="Usp"/>
    <property type="match status" value="1"/>
</dbReference>
<dbReference type="PANTHER" id="PTHR31964">
    <property type="entry name" value="ADENINE NUCLEOTIDE ALPHA HYDROLASES-LIKE SUPERFAMILY PROTEIN"/>
    <property type="match status" value="1"/>
</dbReference>
<sequence>MKIIIATDDSPFSMNMINDFANRPLPADTKVKIISVYEKAPYMYRAPMGVLMEQYATADANSLKFAKNAIEKAAISIKNQNPELSIITAAIEGIPKKVIVDEAEAFDADLIILGSHGYGAIDRFLLGSVSQSVALHAKCSVEIVRKKIK</sequence>
<protein>
    <submittedName>
        <fullName evidence="3">Universal stress protein</fullName>
    </submittedName>
</protein>
<dbReference type="EMBL" id="JASMRN010000010">
    <property type="protein sequence ID" value="MEZ7516155.1"/>
    <property type="molecule type" value="Genomic_DNA"/>
</dbReference>
<reference evidence="3 4" key="1">
    <citation type="submission" date="2023-05" db="EMBL/GenBank/DDBJ databases">
        <title>Adaptations of aquatic viruses from atmosphere-close ecosystems of the Central Arctic Ocean.</title>
        <authorList>
            <person name="Rahlff J."/>
            <person name="Holmfeldt K."/>
        </authorList>
    </citation>
    <scope>NUCLEOTIDE SEQUENCE [LARGE SCALE GENOMIC DNA]</scope>
    <source>
        <strain evidence="3 4">Arc14</strain>
    </source>
</reference>
<dbReference type="InterPro" id="IPR006015">
    <property type="entry name" value="Universal_stress_UspA"/>
</dbReference>
<dbReference type="InterPro" id="IPR006016">
    <property type="entry name" value="UspA"/>
</dbReference>
<comment type="caution">
    <text evidence="3">The sequence shown here is derived from an EMBL/GenBank/DDBJ whole genome shotgun (WGS) entry which is preliminary data.</text>
</comment>
<comment type="similarity">
    <text evidence="1">Belongs to the universal stress protein A family.</text>
</comment>
<organism evidence="3 4">
    <name type="scientific">Flavobacterium frigidarium</name>
    <dbReference type="NCBI Taxonomy" id="99286"/>
    <lineage>
        <taxon>Bacteria</taxon>
        <taxon>Pseudomonadati</taxon>
        <taxon>Bacteroidota</taxon>
        <taxon>Flavobacteriia</taxon>
        <taxon>Flavobacteriales</taxon>
        <taxon>Flavobacteriaceae</taxon>
        <taxon>Flavobacterium</taxon>
    </lineage>
</organism>
<gene>
    <name evidence="3" type="ORF">QO192_12790</name>
</gene>
<accession>A0ABV4KHJ2</accession>
<name>A0ABV4KHJ2_9FLAO</name>
<feature type="domain" description="UspA" evidence="2">
    <location>
        <begin position="2"/>
        <end position="145"/>
    </location>
</feature>
<evidence type="ECO:0000259" key="2">
    <source>
        <dbReference type="Pfam" id="PF00582"/>
    </source>
</evidence>
<proteinExistence type="inferred from homology"/>
<dbReference type="Proteomes" id="UP001568894">
    <property type="component" value="Unassembled WGS sequence"/>
</dbReference>
<dbReference type="SUPFAM" id="SSF52402">
    <property type="entry name" value="Adenine nucleotide alpha hydrolases-like"/>
    <property type="match status" value="1"/>
</dbReference>
<evidence type="ECO:0000313" key="3">
    <source>
        <dbReference type="EMBL" id="MEZ7516155.1"/>
    </source>
</evidence>
<dbReference type="PRINTS" id="PR01438">
    <property type="entry name" value="UNVRSLSTRESS"/>
</dbReference>
<evidence type="ECO:0000256" key="1">
    <source>
        <dbReference type="ARBA" id="ARBA00008791"/>
    </source>
</evidence>
<dbReference type="PANTHER" id="PTHR31964:SF113">
    <property type="entry name" value="USPA DOMAIN-CONTAINING PROTEIN"/>
    <property type="match status" value="1"/>
</dbReference>